<evidence type="ECO:0000313" key="1">
    <source>
        <dbReference type="EMBL" id="MBA0778035.1"/>
    </source>
</evidence>
<proteinExistence type="predicted"/>
<feature type="non-terminal residue" evidence="1">
    <location>
        <position position="85"/>
    </location>
</feature>
<reference evidence="1 2" key="1">
    <citation type="journal article" date="2019" name="Genome Biol. Evol.">
        <title>Insights into the evolution of the New World diploid cottons (Gossypium, subgenus Houzingenia) based on genome sequencing.</title>
        <authorList>
            <person name="Grover C.E."/>
            <person name="Arick M.A. 2nd"/>
            <person name="Thrash A."/>
            <person name="Conover J.L."/>
            <person name="Sanders W.S."/>
            <person name="Peterson D.G."/>
            <person name="Frelichowski J.E."/>
            <person name="Scheffler J.A."/>
            <person name="Scheffler B.E."/>
            <person name="Wendel J.F."/>
        </authorList>
    </citation>
    <scope>NUCLEOTIDE SEQUENCE [LARGE SCALE GENOMIC DNA]</scope>
    <source>
        <strain evidence="1">8</strain>
        <tissue evidence="1">Leaf</tissue>
    </source>
</reference>
<organism evidence="1 2">
    <name type="scientific">Gossypium trilobum</name>
    <dbReference type="NCBI Taxonomy" id="34281"/>
    <lineage>
        <taxon>Eukaryota</taxon>
        <taxon>Viridiplantae</taxon>
        <taxon>Streptophyta</taxon>
        <taxon>Embryophyta</taxon>
        <taxon>Tracheophyta</taxon>
        <taxon>Spermatophyta</taxon>
        <taxon>Magnoliopsida</taxon>
        <taxon>eudicotyledons</taxon>
        <taxon>Gunneridae</taxon>
        <taxon>Pentapetalae</taxon>
        <taxon>rosids</taxon>
        <taxon>malvids</taxon>
        <taxon>Malvales</taxon>
        <taxon>Malvaceae</taxon>
        <taxon>Malvoideae</taxon>
        <taxon>Gossypium</taxon>
    </lineage>
</organism>
<dbReference type="Proteomes" id="UP000593568">
    <property type="component" value="Unassembled WGS sequence"/>
</dbReference>
<dbReference type="EMBL" id="JABEZW010000010">
    <property type="protein sequence ID" value="MBA0778035.1"/>
    <property type="molecule type" value="Genomic_DNA"/>
</dbReference>
<evidence type="ECO:0000313" key="2">
    <source>
        <dbReference type="Proteomes" id="UP000593568"/>
    </source>
</evidence>
<sequence length="85" mass="9582">MTEEELARIAKLEQQMERMLEMMTTMVKGKAKVGEGSITLDNPIPFYGDTEVYREDLLLKVLGVTIQILGVNKLPTSEVPREADK</sequence>
<name>A0A7J9F092_9ROSI</name>
<keyword evidence="2" id="KW-1185">Reference proteome</keyword>
<accession>A0A7J9F092</accession>
<protein>
    <submittedName>
        <fullName evidence="1">Uncharacterized protein</fullName>
    </submittedName>
</protein>
<gene>
    <name evidence="1" type="ORF">Gotri_005968</name>
</gene>
<dbReference type="AlphaFoldDB" id="A0A7J9F092"/>
<comment type="caution">
    <text evidence="1">The sequence shown here is derived from an EMBL/GenBank/DDBJ whole genome shotgun (WGS) entry which is preliminary data.</text>
</comment>